<dbReference type="Proteomes" id="UP000746595">
    <property type="component" value="Unassembled WGS sequence"/>
</dbReference>
<keyword evidence="3 6" id="KW-0812">Transmembrane</keyword>
<feature type="transmembrane region" description="Helical" evidence="6">
    <location>
        <begin position="380"/>
        <end position="397"/>
    </location>
</feature>
<feature type="transmembrane region" description="Helical" evidence="6">
    <location>
        <begin position="99"/>
        <end position="118"/>
    </location>
</feature>
<comment type="subcellular location">
    <subcellularLocation>
        <location evidence="1">Cell membrane</location>
        <topology evidence="1">Multi-pass membrane protein</topology>
    </subcellularLocation>
</comment>
<feature type="transmembrane region" description="Helical" evidence="6">
    <location>
        <begin position="41"/>
        <end position="62"/>
    </location>
</feature>
<sequence length="420" mass="43957">MKALFAIPMFRRFTGAWTIGNLADSALFLTLSIWVKDISGSSSAAGMVFLALGLPIVFSPFMGAFADRFPRRRLLILGNAVSAGSALLLLLVAGPDGLWLIYVVAFIYGLLGILNGAAQSGLVRDMLQDENLDSANGLLSTIDQGLRIFTPLLGAALYTLWGGGALAVGVAGALLLTAGLLITVPVQESAPEPASERGGFWHENSAGFRHLNSIPVLWRMVVVTAIALGVIGMFNSTLFELIDKGLGKDPEFFGILMSLQGAGSILGGLTAAMLMRRAGPVRAVGFGLGLIGLAALAAATDLLPFVAEHGLLLAVVLPALFLAGVGIPWIFVALVTTRQRLTPARLQGRAAAATNLVLNIPQLASIAVGALLVAILDYRWLMLIAGLVIAGCAYSMLRTTLEAEAEQEVPATAEGTEQSR</sequence>
<dbReference type="InterPro" id="IPR011701">
    <property type="entry name" value="MFS"/>
</dbReference>
<evidence type="ECO:0000256" key="2">
    <source>
        <dbReference type="ARBA" id="ARBA00022475"/>
    </source>
</evidence>
<evidence type="ECO:0000256" key="3">
    <source>
        <dbReference type="ARBA" id="ARBA00022692"/>
    </source>
</evidence>
<dbReference type="CDD" id="cd06173">
    <property type="entry name" value="MFS_MefA_like"/>
    <property type="match status" value="1"/>
</dbReference>
<keyword evidence="4 6" id="KW-1133">Transmembrane helix</keyword>
<keyword evidence="5 6" id="KW-0472">Membrane</keyword>
<dbReference type="EMBL" id="JAAWVT010000003">
    <property type="protein sequence ID" value="NKG20779.1"/>
    <property type="molecule type" value="Genomic_DNA"/>
</dbReference>
<feature type="domain" description="Major facilitator superfamily (MFS) profile" evidence="7">
    <location>
        <begin position="213"/>
        <end position="420"/>
    </location>
</feature>
<dbReference type="InterPro" id="IPR036259">
    <property type="entry name" value="MFS_trans_sf"/>
</dbReference>
<feature type="transmembrane region" description="Helical" evidence="6">
    <location>
        <begin position="74"/>
        <end position="93"/>
    </location>
</feature>
<reference evidence="8 9" key="1">
    <citation type="submission" date="2020-04" db="EMBL/GenBank/DDBJ databases">
        <title>Paeniglutamicibacter sp. ANT13_2, a novel actinomycete isolated from sediment in Antarctica.</title>
        <authorList>
            <person name="Sakdapetsiri C."/>
            <person name="Pinyakong O."/>
        </authorList>
    </citation>
    <scope>NUCLEOTIDE SEQUENCE [LARGE SCALE GENOMIC DNA]</scope>
    <source>
        <strain evidence="8 9">ANT13_2</strain>
    </source>
</reference>
<evidence type="ECO:0000259" key="7">
    <source>
        <dbReference type="PROSITE" id="PS50850"/>
    </source>
</evidence>
<feature type="transmembrane region" description="Helical" evidence="6">
    <location>
        <begin position="216"/>
        <end position="234"/>
    </location>
</feature>
<feature type="domain" description="Major facilitator superfamily (MFS) profile" evidence="7">
    <location>
        <begin position="1"/>
        <end position="190"/>
    </location>
</feature>
<feature type="transmembrane region" description="Helical" evidence="6">
    <location>
        <begin position="12"/>
        <end position="35"/>
    </location>
</feature>
<evidence type="ECO:0000256" key="1">
    <source>
        <dbReference type="ARBA" id="ARBA00004651"/>
    </source>
</evidence>
<protein>
    <submittedName>
        <fullName evidence="8">MFS transporter</fullName>
    </submittedName>
</protein>
<evidence type="ECO:0000256" key="4">
    <source>
        <dbReference type="ARBA" id="ARBA00022989"/>
    </source>
</evidence>
<keyword evidence="2" id="KW-1003">Cell membrane</keyword>
<dbReference type="SUPFAM" id="SSF103473">
    <property type="entry name" value="MFS general substrate transporter"/>
    <property type="match status" value="1"/>
</dbReference>
<name>A0ABX1G424_9MICC</name>
<feature type="transmembrane region" description="Helical" evidence="6">
    <location>
        <begin position="254"/>
        <end position="274"/>
    </location>
</feature>
<dbReference type="InterPro" id="IPR022324">
    <property type="entry name" value="Bacilysin_exporter_BacE_put"/>
</dbReference>
<feature type="transmembrane region" description="Helical" evidence="6">
    <location>
        <begin position="356"/>
        <end position="374"/>
    </location>
</feature>
<feature type="transmembrane region" description="Helical" evidence="6">
    <location>
        <begin position="311"/>
        <end position="335"/>
    </location>
</feature>
<dbReference type="Pfam" id="PF07690">
    <property type="entry name" value="MFS_1"/>
    <property type="match status" value="1"/>
</dbReference>
<comment type="caution">
    <text evidence="8">The sequence shown here is derived from an EMBL/GenBank/DDBJ whole genome shotgun (WGS) entry which is preliminary data.</text>
</comment>
<evidence type="ECO:0000256" key="5">
    <source>
        <dbReference type="ARBA" id="ARBA00023136"/>
    </source>
</evidence>
<feature type="transmembrane region" description="Helical" evidence="6">
    <location>
        <begin position="281"/>
        <end position="299"/>
    </location>
</feature>
<dbReference type="PRINTS" id="PR01988">
    <property type="entry name" value="EXPORTERBACE"/>
</dbReference>
<dbReference type="PANTHER" id="PTHR23513:SF6">
    <property type="entry name" value="MAJOR FACILITATOR SUPERFAMILY ASSOCIATED DOMAIN-CONTAINING PROTEIN"/>
    <property type="match status" value="1"/>
</dbReference>
<evidence type="ECO:0000313" key="9">
    <source>
        <dbReference type="Proteomes" id="UP000746595"/>
    </source>
</evidence>
<keyword evidence="9" id="KW-1185">Reference proteome</keyword>
<dbReference type="PROSITE" id="PS50850">
    <property type="entry name" value="MFS"/>
    <property type="match status" value="2"/>
</dbReference>
<evidence type="ECO:0000313" key="8">
    <source>
        <dbReference type="EMBL" id="NKG20779.1"/>
    </source>
</evidence>
<dbReference type="RefSeq" id="WP_168151640.1">
    <property type="nucleotide sequence ID" value="NZ_JAAWVT010000003.1"/>
</dbReference>
<dbReference type="PANTHER" id="PTHR23513">
    <property type="entry name" value="INTEGRAL MEMBRANE EFFLUX PROTEIN-RELATED"/>
    <property type="match status" value="1"/>
</dbReference>
<accession>A0ABX1G424</accession>
<dbReference type="Gene3D" id="1.20.1250.20">
    <property type="entry name" value="MFS general substrate transporter like domains"/>
    <property type="match status" value="1"/>
</dbReference>
<evidence type="ECO:0000256" key="6">
    <source>
        <dbReference type="SAM" id="Phobius"/>
    </source>
</evidence>
<organism evidence="8 9">
    <name type="scientific">Paeniglutamicibacter terrestris</name>
    <dbReference type="NCBI Taxonomy" id="2723403"/>
    <lineage>
        <taxon>Bacteria</taxon>
        <taxon>Bacillati</taxon>
        <taxon>Actinomycetota</taxon>
        <taxon>Actinomycetes</taxon>
        <taxon>Micrococcales</taxon>
        <taxon>Micrococcaceae</taxon>
        <taxon>Paeniglutamicibacter</taxon>
    </lineage>
</organism>
<dbReference type="InterPro" id="IPR020846">
    <property type="entry name" value="MFS_dom"/>
</dbReference>
<proteinExistence type="predicted"/>
<gene>
    <name evidence="8" type="ORF">HED64_08680</name>
</gene>